<dbReference type="GO" id="GO:0050660">
    <property type="term" value="F:flavin adenine dinucleotide binding"/>
    <property type="evidence" value="ECO:0007669"/>
    <property type="project" value="InterPro"/>
</dbReference>
<comment type="cofactor">
    <cofactor evidence="1 7">
        <name>FAD</name>
        <dbReference type="ChEBI" id="CHEBI:57692"/>
    </cofactor>
</comment>
<accession>A0A2G5DUM8</accession>
<name>A0A2G5DUM8_AQUCA</name>
<evidence type="ECO:0000256" key="4">
    <source>
        <dbReference type="ARBA" id="ARBA00022827"/>
    </source>
</evidence>
<evidence type="ECO:0000256" key="6">
    <source>
        <dbReference type="ARBA" id="ARBA00023002"/>
    </source>
</evidence>
<comment type="similarity">
    <text evidence="2 7">Belongs to the FMO family.</text>
</comment>
<evidence type="ECO:0000256" key="2">
    <source>
        <dbReference type="ARBA" id="ARBA00009183"/>
    </source>
</evidence>
<gene>
    <name evidence="8" type="ORF">AQUCO_01500479v1</name>
</gene>
<dbReference type="SUPFAM" id="SSF51905">
    <property type="entry name" value="FAD/NAD(P)-binding domain"/>
    <property type="match status" value="2"/>
</dbReference>
<dbReference type="InterPro" id="IPR000960">
    <property type="entry name" value="Flavin_mOase"/>
</dbReference>
<dbReference type="FunFam" id="3.50.50.60:FF:000167">
    <property type="entry name" value="Flavin-containing monooxygenase"/>
    <property type="match status" value="1"/>
</dbReference>
<dbReference type="FunFam" id="3.50.50.60:FF:000169">
    <property type="entry name" value="Flavin-containing monooxygenase"/>
    <property type="match status" value="1"/>
</dbReference>
<evidence type="ECO:0000256" key="3">
    <source>
        <dbReference type="ARBA" id="ARBA00022630"/>
    </source>
</evidence>
<keyword evidence="3 7" id="KW-0285">Flavoprotein</keyword>
<evidence type="ECO:0000256" key="5">
    <source>
        <dbReference type="ARBA" id="ARBA00022857"/>
    </source>
</evidence>
<dbReference type="EC" id="1.-.-.-" evidence="7"/>
<dbReference type="InterPro" id="IPR020946">
    <property type="entry name" value="Flavin_mOase-like"/>
</dbReference>
<dbReference type="PANTHER" id="PTHR23023">
    <property type="entry name" value="DIMETHYLANILINE MONOOXYGENASE"/>
    <property type="match status" value="1"/>
</dbReference>
<organism evidence="8 9">
    <name type="scientific">Aquilegia coerulea</name>
    <name type="common">Rocky mountain columbine</name>
    <dbReference type="NCBI Taxonomy" id="218851"/>
    <lineage>
        <taxon>Eukaryota</taxon>
        <taxon>Viridiplantae</taxon>
        <taxon>Streptophyta</taxon>
        <taxon>Embryophyta</taxon>
        <taxon>Tracheophyta</taxon>
        <taxon>Spermatophyta</taxon>
        <taxon>Magnoliopsida</taxon>
        <taxon>Ranunculales</taxon>
        <taxon>Ranunculaceae</taxon>
        <taxon>Thalictroideae</taxon>
        <taxon>Aquilegia</taxon>
    </lineage>
</organism>
<evidence type="ECO:0000256" key="1">
    <source>
        <dbReference type="ARBA" id="ARBA00001974"/>
    </source>
</evidence>
<keyword evidence="5" id="KW-0521">NADP</keyword>
<evidence type="ECO:0000256" key="7">
    <source>
        <dbReference type="RuleBase" id="RU361177"/>
    </source>
</evidence>
<dbReference type="STRING" id="218851.A0A2G5DUM8"/>
<dbReference type="Proteomes" id="UP000230069">
    <property type="component" value="Unassembled WGS sequence"/>
</dbReference>
<dbReference type="Pfam" id="PF00743">
    <property type="entry name" value="FMO-like"/>
    <property type="match status" value="1"/>
</dbReference>
<dbReference type="GO" id="GO:0004499">
    <property type="term" value="F:N,N-dimethylaniline monooxygenase activity"/>
    <property type="evidence" value="ECO:0007669"/>
    <property type="project" value="InterPro"/>
</dbReference>
<dbReference type="OrthoDB" id="66881at2759"/>
<dbReference type="PIRSF" id="PIRSF000332">
    <property type="entry name" value="FMO"/>
    <property type="match status" value="1"/>
</dbReference>
<dbReference type="PROSITE" id="PS51257">
    <property type="entry name" value="PROKAR_LIPOPROTEIN"/>
    <property type="match status" value="1"/>
</dbReference>
<evidence type="ECO:0000313" key="9">
    <source>
        <dbReference type="Proteomes" id="UP000230069"/>
    </source>
</evidence>
<dbReference type="InParanoid" id="A0A2G5DUM8"/>
<dbReference type="InterPro" id="IPR036188">
    <property type="entry name" value="FAD/NAD-bd_sf"/>
</dbReference>
<dbReference type="InterPro" id="IPR050346">
    <property type="entry name" value="FMO-like"/>
</dbReference>
<dbReference type="EMBL" id="KZ305032">
    <property type="protein sequence ID" value="PIA46967.1"/>
    <property type="molecule type" value="Genomic_DNA"/>
</dbReference>
<dbReference type="AlphaFoldDB" id="A0A2G5DUM8"/>
<keyword evidence="6 7" id="KW-0560">Oxidoreductase</keyword>
<keyword evidence="9" id="KW-1185">Reference proteome</keyword>
<dbReference type="GO" id="GO:0050661">
    <property type="term" value="F:NADP binding"/>
    <property type="evidence" value="ECO:0007669"/>
    <property type="project" value="InterPro"/>
</dbReference>
<evidence type="ECO:0000313" key="8">
    <source>
        <dbReference type="EMBL" id="PIA46967.1"/>
    </source>
</evidence>
<protein>
    <recommendedName>
        <fullName evidence="7">Flavin-containing monooxygenase</fullName>
        <ecNumber evidence="7">1.-.-.-</ecNumber>
    </recommendedName>
</protein>
<sequence length="524" mass="60659">MDRQVGIIGAGVSGLLACKYVLKAGYNPIVFEAKTSIGGVWAHTSETTKLQNHKQQYEFLDFPWPSSVKEDFPDHNQVMDYLESYARQFDLQQYIRFNCRVMAIDYEGVSDEEMVTWDLWGGTGDPIIPKGKWNITVEDTQIESTEKLEQVYQVEFVILCIGKFSDLPNIPDFPPNKGPESFNGKVIHSMDYSAMDDASAAKFIKGKRVAVVGIQKSGLDIATECAMANGIEHPCTVIYKRAHWNFPDFFPWGVPLAFLYFNRLAEFMIHKPGEGLILSLLATLLSPLRWLISKFVESYIRWKLPLKKYNMMPKHSWDKDFSAGTISITPEKFYHRVDEGSIILKKSTTFSFWKDGVMISDNNERIETDLVILATGYKGDQKLKNIFASPTFQKYIMGSSKSTVQLYRECIHPRIPQLAIIGYLESLMNLFTSEIRCIWLTHLLKGTFKLPRIIEMEKDVLRWERYMTQNTSEYYRRSCQSVMHIWYNDQLCRDMRFNPKRKKGFFVELLQPYGSKDYEDLSTH</sequence>
<keyword evidence="4 7" id="KW-0274">FAD</keyword>
<proteinExistence type="inferred from homology"/>
<keyword evidence="7" id="KW-0503">Monooxygenase</keyword>
<dbReference type="Gene3D" id="3.50.50.60">
    <property type="entry name" value="FAD/NAD(P)-binding domain"/>
    <property type="match status" value="2"/>
</dbReference>
<reference evidence="8 9" key="1">
    <citation type="submission" date="2017-09" db="EMBL/GenBank/DDBJ databases">
        <title>WGS assembly of Aquilegia coerulea Goldsmith.</title>
        <authorList>
            <person name="Hodges S."/>
            <person name="Kramer E."/>
            <person name="Nordborg M."/>
            <person name="Tomkins J."/>
            <person name="Borevitz J."/>
            <person name="Derieg N."/>
            <person name="Yan J."/>
            <person name="Mihaltcheva S."/>
            <person name="Hayes R.D."/>
            <person name="Rokhsar D."/>
        </authorList>
    </citation>
    <scope>NUCLEOTIDE SEQUENCE [LARGE SCALE GENOMIC DNA]</scope>
    <source>
        <strain evidence="9">cv. Goldsmith</strain>
    </source>
</reference>